<accession>A0A4P7NJG9</accession>
<dbReference type="Proteomes" id="UP000294847">
    <property type="component" value="Chromosome 5"/>
</dbReference>
<sequence>MTNNDQKMDASAVIQVDRAQPGIEPGTSCSCLRRFYANP</sequence>
<gene>
    <name evidence="1" type="ORF">PoMZ_11088</name>
</gene>
<name>A0A4P7NJG9_PYROR</name>
<organism evidence="1 2">
    <name type="scientific">Pyricularia oryzae</name>
    <name type="common">Rice blast fungus</name>
    <name type="synonym">Magnaporthe oryzae</name>
    <dbReference type="NCBI Taxonomy" id="318829"/>
    <lineage>
        <taxon>Eukaryota</taxon>
        <taxon>Fungi</taxon>
        <taxon>Dikarya</taxon>
        <taxon>Ascomycota</taxon>
        <taxon>Pezizomycotina</taxon>
        <taxon>Sordariomycetes</taxon>
        <taxon>Sordariomycetidae</taxon>
        <taxon>Magnaporthales</taxon>
        <taxon>Pyriculariaceae</taxon>
        <taxon>Pyricularia</taxon>
    </lineage>
</organism>
<reference evidence="1 2" key="1">
    <citation type="journal article" date="2019" name="Mol. Biol. Evol.">
        <title>Blast fungal genomes show frequent chromosomal changes, gene gains and losses, and effector gene turnover.</title>
        <authorList>
            <person name="Gomez Luciano L.B."/>
            <person name="Jason Tsai I."/>
            <person name="Chuma I."/>
            <person name="Tosa Y."/>
            <person name="Chen Y.H."/>
            <person name="Li J.Y."/>
            <person name="Li M.Y."/>
            <person name="Jade Lu M.Y."/>
            <person name="Nakayashiki H."/>
            <person name="Li W.H."/>
        </authorList>
    </citation>
    <scope>NUCLEOTIDE SEQUENCE [LARGE SCALE GENOMIC DNA]</scope>
    <source>
        <strain evidence="1">MZ5-1-6</strain>
    </source>
</reference>
<dbReference type="EMBL" id="CP034208">
    <property type="protein sequence ID" value="QBZ62211.1"/>
    <property type="molecule type" value="Genomic_DNA"/>
</dbReference>
<proteinExistence type="predicted"/>
<protein>
    <submittedName>
        <fullName evidence="1">Uncharacterized protein</fullName>
    </submittedName>
</protein>
<evidence type="ECO:0000313" key="2">
    <source>
        <dbReference type="Proteomes" id="UP000294847"/>
    </source>
</evidence>
<evidence type="ECO:0000313" key="1">
    <source>
        <dbReference type="EMBL" id="QBZ62211.1"/>
    </source>
</evidence>
<dbReference type="AlphaFoldDB" id="A0A4P7NJG9"/>